<feature type="binding site" evidence="1">
    <location>
        <position position="200"/>
    </location>
    <ligand>
        <name>2-oxoglutarate</name>
        <dbReference type="ChEBI" id="CHEBI:16810"/>
    </ligand>
</feature>
<dbReference type="GO" id="GO:0035516">
    <property type="term" value="F:broad specificity oxidative DNA demethylase activity"/>
    <property type="evidence" value="ECO:0007669"/>
    <property type="project" value="TreeGrafter"/>
</dbReference>
<evidence type="ECO:0000259" key="2">
    <source>
        <dbReference type="PROSITE" id="PS51471"/>
    </source>
</evidence>
<dbReference type="GO" id="GO:0051747">
    <property type="term" value="F:cytosine C-5 DNA demethylase activity"/>
    <property type="evidence" value="ECO:0007669"/>
    <property type="project" value="TreeGrafter"/>
</dbReference>
<dbReference type="PROSITE" id="PS51471">
    <property type="entry name" value="FE2OG_OXY"/>
    <property type="match status" value="1"/>
</dbReference>
<gene>
    <name evidence="3" type="ORF">IV203_007855</name>
</gene>
<feature type="binding site" evidence="1">
    <location>
        <position position="214"/>
    </location>
    <ligand>
        <name>substrate</name>
    </ligand>
</feature>
<dbReference type="Proteomes" id="UP000693970">
    <property type="component" value="Unassembled WGS sequence"/>
</dbReference>
<dbReference type="AlphaFoldDB" id="A0A9K3PLH3"/>
<feature type="binding site" evidence="1">
    <location>
        <position position="295"/>
    </location>
    <ligand>
        <name>2-oxoglutarate</name>
        <dbReference type="ChEBI" id="CHEBI:16810"/>
    </ligand>
</feature>
<dbReference type="OrthoDB" id="46832at2759"/>
<dbReference type="GO" id="GO:0006307">
    <property type="term" value="P:DNA alkylation repair"/>
    <property type="evidence" value="ECO:0007669"/>
    <property type="project" value="TreeGrafter"/>
</dbReference>
<name>A0A9K3PLH3_9STRA</name>
<dbReference type="InterPro" id="IPR032852">
    <property type="entry name" value="ALKBH2"/>
</dbReference>
<feature type="binding site" evidence="1">
    <location>
        <position position="211"/>
    </location>
    <ligand>
        <name>2-oxoglutarate</name>
        <dbReference type="ChEBI" id="CHEBI:16810"/>
    </ligand>
</feature>
<sequence length="330" mass="37446">MDDFLAHRSASPATTLSKALLESSSKFCNQRSAGATTTKSKAQLLPRHIPLTKSSSSWIIHIPKFFCSPSQQAFKQVWKTHPPGYHPIKVYGKKFEENRYSQLYSIFNWGSNTEDLDEEKSTGTRTKDNRIQESYTYSGTTRPFIPCDPSKEEELFIVTLCEVADDLVSQLINDGIVKASPTTVNQKNQSNHLYNGCLINWYQPEHHIGLHSDDEAKMDLSLPILSLSWGGPRRFLLRPKPTVQQEAMSPVHEVLLKDGDLLIMGGKCQEEFKHEVPRIRKMDVIAGNRISWTIRCVKRSIIRETKLKEANGNSYIQDGSTPVAKRKKKI</sequence>
<comment type="caution">
    <text evidence="3">The sequence shown here is derived from an EMBL/GenBank/DDBJ whole genome shotgun (WGS) entry which is preliminary data.</text>
</comment>
<dbReference type="InterPro" id="IPR027450">
    <property type="entry name" value="AlkB-like"/>
</dbReference>
<dbReference type="PANTHER" id="PTHR31573:SF1">
    <property type="entry name" value="DNA OXIDATIVE DEMETHYLASE ALKBH2"/>
    <property type="match status" value="1"/>
</dbReference>
<dbReference type="EMBL" id="JAGRRH010000017">
    <property type="protein sequence ID" value="KAG7351807.1"/>
    <property type="molecule type" value="Genomic_DNA"/>
</dbReference>
<dbReference type="InterPro" id="IPR005123">
    <property type="entry name" value="Oxoglu/Fe-dep_dioxygenase_dom"/>
</dbReference>
<organism evidence="3 4">
    <name type="scientific">Nitzschia inconspicua</name>
    <dbReference type="NCBI Taxonomy" id="303405"/>
    <lineage>
        <taxon>Eukaryota</taxon>
        <taxon>Sar</taxon>
        <taxon>Stramenopiles</taxon>
        <taxon>Ochrophyta</taxon>
        <taxon>Bacillariophyta</taxon>
        <taxon>Bacillariophyceae</taxon>
        <taxon>Bacillariophycidae</taxon>
        <taxon>Bacillariales</taxon>
        <taxon>Bacillariaceae</taxon>
        <taxon>Nitzschia</taxon>
    </lineage>
</organism>
<evidence type="ECO:0000256" key="1">
    <source>
        <dbReference type="PIRSR" id="PIRSR632852-1"/>
    </source>
</evidence>
<feature type="binding site" evidence="1">
    <location>
        <position position="202"/>
    </location>
    <ligand>
        <name>2-oxoglutarate</name>
        <dbReference type="ChEBI" id="CHEBI:16810"/>
    </ligand>
</feature>
<reference evidence="3" key="1">
    <citation type="journal article" date="2021" name="Sci. Rep.">
        <title>Diploid genomic architecture of Nitzschia inconspicua, an elite biomass production diatom.</title>
        <authorList>
            <person name="Oliver A."/>
            <person name="Podell S."/>
            <person name="Pinowska A."/>
            <person name="Traller J.C."/>
            <person name="Smith S.R."/>
            <person name="McClure R."/>
            <person name="Beliaev A."/>
            <person name="Bohutskyi P."/>
            <person name="Hill E.A."/>
            <person name="Rabines A."/>
            <person name="Zheng H."/>
            <person name="Allen L.Z."/>
            <person name="Kuo A."/>
            <person name="Grigoriev I.V."/>
            <person name="Allen A.E."/>
            <person name="Hazlebeck D."/>
            <person name="Allen E.E."/>
        </authorList>
    </citation>
    <scope>NUCLEOTIDE SEQUENCE</scope>
    <source>
        <strain evidence="3">Hildebrandi</strain>
    </source>
</reference>
<dbReference type="PANTHER" id="PTHR31573">
    <property type="entry name" value="ALPHA-KETOGLUTARATE-DEPENDENT DIOXYGENASE ALKB HOMOLOG 2"/>
    <property type="match status" value="1"/>
</dbReference>
<evidence type="ECO:0000313" key="4">
    <source>
        <dbReference type="Proteomes" id="UP000693970"/>
    </source>
</evidence>
<reference evidence="3" key="2">
    <citation type="submission" date="2021-04" db="EMBL/GenBank/DDBJ databases">
        <authorList>
            <person name="Podell S."/>
        </authorList>
    </citation>
    <scope>NUCLEOTIDE SEQUENCE</scope>
    <source>
        <strain evidence="3">Hildebrandi</strain>
    </source>
</reference>
<dbReference type="GO" id="GO:0008198">
    <property type="term" value="F:ferrous iron binding"/>
    <property type="evidence" value="ECO:0007669"/>
    <property type="project" value="TreeGrafter"/>
</dbReference>
<accession>A0A9K3PLH3</accession>
<feature type="domain" description="Fe2OG dioxygenase" evidence="2">
    <location>
        <begin position="193"/>
        <end position="298"/>
    </location>
</feature>
<evidence type="ECO:0000313" key="3">
    <source>
        <dbReference type="EMBL" id="KAG7351807.1"/>
    </source>
</evidence>
<keyword evidence="4" id="KW-1185">Reference proteome</keyword>
<proteinExistence type="predicted"/>
<dbReference type="Pfam" id="PF13532">
    <property type="entry name" value="2OG-FeII_Oxy_2"/>
    <property type="match status" value="1"/>
</dbReference>
<protein>
    <submittedName>
        <fullName evidence="3">2OG-Fe(II) oxygenase superfamily-domain containing protein</fullName>
    </submittedName>
</protein>
<feature type="binding site" evidence="1">
    <location>
        <position position="289"/>
    </location>
    <ligand>
        <name>2-oxoglutarate</name>
        <dbReference type="ChEBI" id="CHEBI:16810"/>
    </ligand>
</feature>
<feature type="binding site" evidence="1">
    <location>
        <position position="293"/>
    </location>
    <ligand>
        <name>2-oxoglutarate</name>
        <dbReference type="ChEBI" id="CHEBI:16810"/>
    </ligand>
</feature>
<feature type="binding site" evidence="1">
    <location>
        <position position="274"/>
    </location>
    <ligand>
        <name>2-oxoglutarate</name>
        <dbReference type="ChEBI" id="CHEBI:16810"/>
    </ligand>
</feature>